<keyword evidence="5" id="KW-1133">Transmembrane helix</keyword>
<dbReference type="GO" id="GO:0005739">
    <property type="term" value="C:mitochondrion"/>
    <property type="evidence" value="ECO:0007669"/>
    <property type="project" value="UniProtKB-SubCell"/>
</dbReference>
<reference evidence="6" key="2">
    <citation type="submission" date="2016-06" db="EMBL/GenBank/DDBJ databases">
        <title>The genome of a short-lived fish provides insights into sex chromosome evolution and the genetic control of aging.</title>
        <authorList>
            <person name="Reichwald K."/>
            <person name="Felder M."/>
            <person name="Petzold A."/>
            <person name="Koch P."/>
            <person name="Groth M."/>
            <person name="Platzer M."/>
        </authorList>
    </citation>
    <scope>NUCLEOTIDE SEQUENCE</scope>
    <source>
        <tissue evidence="6">Brain</tissue>
    </source>
</reference>
<feature type="transmembrane region" description="Helical" evidence="5">
    <location>
        <begin position="29"/>
        <end position="47"/>
    </location>
</feature>
<evidence type="ECO:0000256" key="4">
    <source>
        <dbReference type="ARBA" id="ARBA00023128"/>
    </source>
</evidence>
<dbReference type="PANTHER" id="PTHR28163:SF1">
    <property type="entry name" value="PROTEIN PET117 HOMOLOG, MITOCHONDRIAL"/>
    <property type="match status" value="1"/>
</dbReference>
<dbReference type="Pfam" id="PF15786">
    <property type="entry name" value="PET117"/>
    <property type="match status" value="1"/>
</dbReference>
<evidence type="ECO:0000256" key="1">
    <source>
        <dbReference type="ARBA" id="ARBA00004173"/>
    </source>
</evidence>
<evidence type="ECO:0000256" key="3">
    <source>
        <dbReference type="ARBA" id="ARBA00022946"/>
    </source>
</evidence>
<dbReference type="GO" id="GO:0033617">
    <property type="term" value="P:mitochondrial respiratory chain complex IV assembly"/>
    <property type="evidence" value="ECO:0007669"/>
    <property type="project" value="TreeGrafter"/>
</dbReference>
<evidence type="ECO:0000313" key="6">
    <source>
        <dbReference type="EMBL" id="SBP33452.1"/>
    </source>
</evidence>
<dbReference type="PANTHER" id="PTHR28163">
    <property type="entry name" value="PROTEIN PET117 HOMOLOG, MITOCHONDRIAL"/>
    <property type="match status" value="1"/>
</dbReference>
<keyword evidence="4" id="KW-0496">Mitochondrion</keyword>
<organism evidence="6">
    <name type="scientific">Iconisemion striatum</name>
    <dbReference type="NCBI Taxonomy" id="60296"/>
    <lineage>
        <taxon>Eukaryota</taxon>
        <taxon>Metazoa</taxon>
        <taxon>Chordata</taxon>
        <taxon>Craniata</taxon>
        <taxon>Vertebrata</taxon>
        <taxon>Euteleostomi</taxon>
        <taxon>Actinopterygii</taxon>
        <taxon>Neopterygii</taxon>
        <taxon>Teleostei</taxon>
        <taxon>Neoteleostei</taxon>
        <taxon>Acanthomorphata</taxon>
        <taxon>Ovalentaria</taxon>
        <taxon>Atherinomorphae</taxon>
        <taxon>Cyprinodontiformes</taxon>
        <taxon>Nothobranchiidae</taxon>
        <taxon>Iconisemion</taxon>
    </lineage>
</organism>
<dbReference type="AlphaFoldDB" id="A0A1A7YSB2"/>
<reference evidence="6" key="1">
    <citation type="submission" date="2016-05" db="EMBL/GenBank/DDBJ databases">
        <authorList>
            <person name="Lavstsen T."/>
            <person name="Jespersen J.S."/>
        </authorList>
    </citation>
    <scope>NUCLEOTIDE SEQUENCE</scope>
    <source>
        <tissue evidence="6">Brain</tissue>
    </source>
</reference>
<protein>
    <submittedName>
        <fullName evidence="6">Cysteine and glycine-rich protein 2 binding protein</fullName>
    </submittedName>
</protein>
<keyword evidence="5" id="KW-0472">Membrane</keyword>
<comment type="similarity">
    <text evidence="2">Belongs to the PET117 family.</text>
</comment>
<keyword evidence="3" id="KW-0809">Transit peptide</keyword>
<evidence type="ECO:0000256" key="2">
    <source>
        <dbReference type="ARBA" id="ARBA00008197"/>
    </source>
</evidence>
<feature type="non-terminal residue" evidence="6">
    <location>
        <position position="1"/>
    </location>
</feature>
<proteinExistence type="inferred from homology"/>
<evidence type="ECO:0000256" key="5">
    <source>
        <dbReference type="SAM" id="Phobius"/>
    </source>
</evidence>
<sequence>EEEEEQLPVMQRSLLAKVRYNVMSRASKVVLGVSVVLTLGTVAGVHLNQAWDRERLREGVVQDLERLERKKENLRLLEEQRVLTRHLEEERRRGEERLHPQDT</sequence>
<dbReference type="EMBL" id="HADX01011220">
    <property type="protein sequence ID" value="SBP33452.1"/>
    <property type="molecule type" value="Transcribed_RNA"/>
</dbReference>
<dbReference type="InterPro" id="IPR031568">
    <property type="entry name" value="Pet117"/>
</dbReference>
<keyword evidence="5" id="KW-0812">Transmembrane</keyword>
<gene>
    <name evidence="6" type="primary">CSRP2BP</name>
</gene>
<comment type="subcellular location">
    <subcellularLocation>
        <location evidence="1">Mitochondrion</location>
    </subcellularLocation>
</comment>
<accession>A0A1A7YSB2</accession>
<name>A0A1A7YSB2_9TELE</name>